<evidence type="ECO:0000313" key="6">
    <source>
        <dbReference type="Proteomes" id="UP001180487"/>
    </source>
</evidence>
<name>A0ABU2C5C1_9BURK</name>
<keyword evidence="3" id="KW-0560">Oxidoreductase</keyword>
<dbReference type="EMBL" id="JAVDXT010000001">
    <property type="protein sequence ID" value="MDR7376539.1"/>
    <property type="molecule type" value="Genomic_DNA"/>
</dbReference>
<reference evidence="5 6" key="1">
    <citation type="submission" date="2023-07" db="EMBL/GenBank/DDBJ databases">
        <title>Sorghum-associated microbial communities from plants grown in Nebraska, USA.</title>
        <authorList>
            <person name="Schachtman D."/>
        </authorList>
    </citation>
    <scope>NUCLEOTIDE SEQUENCE [LARGE SCALE GENOMIC DNA]</scope>
    <source>
        <strain evidence="5 6">BE313</strain>
    </source>
</reference>
<evidence type="ECO:0000256" key="1">
    <source>
        <dbReference type="ARBA" id="ARBA00004240"/>
    </source>
</evidence>
<proteinExistence type="inferred from homology"/>
<organism evidence="5 6">
    <name type="scientific">Rhodoferax ferrireducens</name>
    <dbReference type="NCBI Taxonomy" id="192843"/>
    <lineage>
        <taxon>Bacteria</taxon>
        <taxon>Pseudomonadati</taxon>
        <taxon>Pseudomonadota</taxon>
        <taxon>Betaproteobacteria</taxon>
        <taxon>Burkholderiales</taxon>
        <taxon>Comamonadaceae</taxon>
        <taxon>Rhodoferax</taxon>
    </lineage>
</organism>
<evidence type="ECO:0000256" key="2">
    <source>
        <dbReference type="ARBA" id="ARBA00006484"/>
    </source>
</evidence>
<dbReference type="InterPro" id="IPR002347">
    <property type="entry name" value="SDR_fam"/>
</dbReference>
<dbReference type="PROSITE" id="PS00061">
    <property type="entry name" value="ADH_SHORT"/>
    <property type="match status" value="1"/>
</dbReference>
<comment type="similarity">
    <text evidence="2 4">Belongs to the short-chain dehydrogenases/reductases (SDR) family.</text>
</comment>
<comment type="subcellular location">
    <subcellularLocation>
        <location evidence="1">Endoplasmic reticulum</location>
    </subcellularLocation>
</comment>
<dbReference type="PANTHER" id="PTHR43899">
    <property type="entry name" value="RH59310P"/>
    <property type="match status" value="1"/>
</dbReference>
<dbReference type="Gene3D" id="3.40.50.720">
    <property type="entry name" value="NAD(P)-binding Rossmann-like Domain"/>
    <property type="match status" value="1"/>
</dbReference>
<dbReference type="InterPro" id="IPR020904">
    <property type="entry name" value="Sc_DH/Rdtase_CS"/>
</dbReference>
<evidence type="ECO:0000313" key="5">
    <source>
        <dbReference type="EMBL" id="MDR7376539.1"/>
    </source>
</evidence>
<dbReference type="Proteomes" id="UP001180487">
    <property type="component" value="Unassembled WGS sequence"/>
</dbReference>
<evidence type="ECO:0000256" key="3">
    <source>
        <dbReference type="ARBA" id="ARBA00023002"/>
    </source>
</evidence>
<dbReference type="RefSeq" id="WP_310371544.1">
    <property type="nucleotide sequence ID" value="NZ_JAVDXT010000001.1"/>
</dbReference>
<evidence type="ECO:0000256" key="4">
    <source>
        <dbReference type="RuleBase" id="RU000363"/>
    </source>
</evidence>
<protein>
    <submittedName>
        <fullName evidence="5">Short-subunit dehydrogenase</fullName>
    </submittedName>
</protein>
<comment type="caution">
    <text evidence="5">The sequence shown here is derived from an EMBL/GenBank/DDBJ whole genome shotgun (WGS) entry which is preliminary data.</text>
</comment>
<dbReference type="SUPFAM" id="SSF51735">
    <property type="entry name" value="NAD(P)-binding Rossmann-fold domains"/>
    <property type="match status" value="1"/>
</dbReference>
<sequence length="271" mass="28425">MESLNTPLGTALVTGASSGIGAVYADRLAQRGYNLLLVARDQARLEALATRLRSAFGVQVEVLPADLTAKADVARIEQRLRSDATITLLVNNAGIASNGKLAESDIDSVDAMVQLNVVTLTRLAAAALAGFVPRGRGILVNIASVVALFPENFNASYSATKAYVLSLSQSLHAEASPSGVQVQAVLPGVTRTEIWERSGMELAQLPPEMVMDAGAMVDAALVGMDQHELVTIPSLPDAADWQALGNARAKLQPNLSRSQPASRYLPAAATV</sequence>
<keyword evidence="6" id="KW-1185">Reference proteome</keyword>
<dbReference type="PRINTS" id="PR00080">
    <property type="entry name" value="SDRFAMILY"/>
</dbReference>
<dbReference type="PRINTS" id="PR00081">
    <property type="entry name" value="GDHRDH"/>
</dbReference>
<dbReference type="InterPro" id="IPR036291">
    <property type="entry name" value="NAD(P)-bd_dom_sf"/>
</dbReference>
<dbReference type="InterPro" id="IPR051019">
    <property type="entry name" value="VLCFA-Steroid_DH"/>
</dbReference>
<dbReference type="PANTHER" id="PTHR43899:SF13">
    <property type="entry name" value="RH59310P"/>
    <property type="match status" value="1"/>
</dbReference>
<accession>A0ABU2C5C1</accession>
<gene>
    <name evidence="5" type="ORF">J2X19_001197</name>
</gene>
<dbReference type="Pfam" id="PF00106">
    <property type="entry name" value="adh_short"/>
    <property type="match status" value="1"/>
</dbReference>
<dbReference type="PIRSF" id="PIRSF000126">
    <property type="entry name" value="11-beta-HSD1"/>
    <property type="match status" value="1"/>
</dbReference>